<organism evidence="5 6">
    <name type="scientific">Nocardia bovistercoris</name>
    <dbReference type="NCBI Taxonomy" id="2785916"/>
    <lineage>
        <taxon>Bacteria</taxon>
        <taxon>Bacillati</taxon>
        <taxon>Actinomycetota</taxon>
        <taxon>Actinomycetes</taxon>
        <taxon>Mycobacteriales</taxon>
        <taxon>Nocardiaceae</taxon>
        <taxon>Nocardia</taxon>
    </lineage>
</organism>
<evidence type="ECO:0000256" key="1">
    <source>
        <dbReference type="PIRNR" id="PIRNR021497"/>
    </source>
</evidence>
<dbReference type="AlphaFoldDB" id="A0A931IAB9"/>
<keyword evidence="6" id="KW-1185">Reference proteome</keyword>
<dbReference type="Proteomes" id="UP000655751">
    <property type="component" value="Unassembled WGS sequence"/>
</dbReference>
<name>A0A931IAB9_9NOCA</name>
<comment type="function">
    <text evidence="1">Catalyzes the sulfuryl group transfer from 3'-phosphoadenosine-5'-phosphosulfate (PAPS) to trehalose, leading to trehalose-2-sulfate (T2S).</text>
</comment>
<comment type="caution">
    <text evidence="5">The sequence shown here is derived from an EMBL/GenBank/DDBJ whole genome shotgun (WGS) entry which is preliminary data.</text>
</comment>
<evidence type="ECO:0000259" key="4">
    <source>
        <dbReference type="Pfam" id="PF09037"/>
    </source>
</evidence>
<gene>
    <name evidence="5" type="ORF">IT779_10890</name>
</gene>
<dbReference type="RefSeq" id="WP_196149100.1">
    <property type="nucleotide sequence ID" value="NZ_JADMLG010000003.1"/>
</dbReference>
<accession>A0A931IAB9</accession>
<keyword evidence="1" id="KW-0119">Carbohydrate metabolism</keyword>
<dbReference type="SUPFAM" id="SSF52540">
    <property type="entry name" value="P-loop containing nucleoside triphosphate hydrolases"/>
    <property type="match status" value="1"/>
</dbReference>
<dbReference type="NCBIfam" id="NF047724">
    <property type="entry name" value="TrhSuTaseStf0"/>
    <property type="match status" value="1"/>
</dbReference>
<dbReference type="InterPro" id="IPR024628">
    <property type="entry name" value="Sulfotransferase_Stf0_dom"/>
</dbReference>
<feature type="binding site" evidence="3">
    <location>
        <position position="48"/>
    </location>
    <ligand>
        <name>alpha,alpha-trehalose</name>
        <dbReference type="ChEBI" id="CHEBI:16551"/>
    </ligand>
</feature>
<evidence type="ECO:0000256" key="3">
    <source>
        <dbReference type="PIRSR" id="PIRSR021497-2"/>
    </source>
</evidence>
<feature type="domain" description="Sulphotransferase Stf0" evidence="4">
    <location>
        <begin position="7"/>
        <end position="256"/>
    </location>
</feature>
<comment type="catalytic activity">
    <reaction evidence="1">
        <text>alpha,alpha-trehalose + 3'-phosphoadenylyl sulfate = 2-O-sulfo-alpha,alpha-trehalose + adenosine 3',5'-bisphosphate + H(+)</text>
        <dbReference type="Rhea" id="RHEA:41608"/>
        <dbReference type="ChEBI" id="CHEBI:15378"/>
        <dbReference type="ChEBI" id="CHEBI:16551"/>
        <dbReference type="ChEBI" id="CHEBI:58339"/>
        <dbReference type="ChEBI" id="CHEBI:58343"/>
        <dbReference type="ChEBI" id="CHEBI:60091"/>
        <dbReference type="EC" id="2.8.2.37"/>
    </reaction>
</comment>
<feature type="binding site" evidence="3">
    <location>
        <begin position="33"/>
        <end position="39"/>
    </location>
    <ligand>
        <name>alpha,alpha-trehalose</name>
        <dbReference type="ChEBI" id="CHEBI:16551"/>
    </ligand>
</feature>
<comment type="similarity">
    <text evidence="1">Belongs to the Stf0 sulfotransferase family.</text>
</comment>
<protein>
    <recommendedName>
        <fullName evidence="1">Trehalose 2-sulfotransferase</fullName>
    </recommendedName>
</protein>
<comment type="pathway">
    <text evidence="1">Glycolipid metabolism.</text>
</comment>
<evidence type="ECO:0000313" key="6">
    <source>
        <dbReference type="Proteomes" id="UP000655751"/>
    </source>
</evidence>
<dbReference type="InterPro" id="IPR015124">
    <property type="entry name" value="Stf0"/>
</dbReference>
<feature type="active site" description="Proton acceptor" evidence="2">
    <location>
        <position position="36"/>
    </location>
</feature>
<feature type="binding site" evidence="3">
    <location>
        <position position="14"/>
    </location>
    <ligand>
        <name>alpha,alpha-trehalose</name>
        <dbReference type="ChEBI" id="CHEBI:16551"/>
    </ligand>
</feature>
<keyword evidence="1" id="KW-0808">Transferase</keyword>
<dbReference type="GO" id="GO:0016740">
    <property type="term" value="F:transferase activity"/>
    <property type="evidence" value="ECO:0007669"/>
    <property type="project" value="UniProtKB-UniRule"/>
</dbReference>
<evidence type="ECO:0000313" key="5">
    <source>
        <dbReference type="EMBL" id="MBH0776790.1"/>
    </source>
</evidence>
<dbReference type="EMBL" id="JADMLG010000003">
    <property type="protein sequence ID" value="MBH0776790.1"/>
    <property type="molecule type" value="Genomic_DNA"/>
</dbReference>
<feature type="binding site" evidence="3">
    <location>
        <position position="53"/>
    </location>
    <ligand>
        <name>alpha,alpha-trehalose</name>
        <dbReference type="ChEBI" id="CHEBI:16551"/>
    </ligand>
</feature>
<evidence type="ECO:0000256" key="2">
    <source>
        <dbReference type="PIRSR" id="PIRSR021497-1"/>
    </source>
</evidence>
<dbReference type="PIRSF" id="PIRSF021497">
    <property type="entry name" value="Sulphotransferase_Stf0"/>
    <property type="match status" value="1"/>
</dbReference>
<dbReference type="Pfam" id="PF09037">
    <property type="entry name" value="Sulphotransf"/>
    <property type="match status" value="1"/>
</dbReference>
<proteinExistence type="inferred from homology"/>
<reference evidence="5" key="1">
    <citation type="submission" date="2020-11" db="EMBL/GenBank/DDBJ databases">
        <title>Nocardia NEAU-351.nov., a novel actinomycete isolated from the cow dung.</title>
        <authorList>
            <person name="Zhang X."/>
        </authorList>
    </citation>
    <scope>NUCLEOTIDE SEQUENCE</scope>
    <source>
        <strain evidence="5">NEAU-351</strain>
    </source>
</reference>
<dbReference type="InterPro" id="IPR027417">
    <property type="entry name" value="P-loop_NTPase"/>
</dbReference>
<sequence>MSDRPRSYLVLASQRSGSTLLVESLRATGIAGEPHEFFQYLPETSLAPQPRQWFAGVEDESVLELLAPLRAGEPSTETAEQWRDRIRREGRSSNGIWGGKLMWNQTPLLLDRAAGLPERSGTGLRAAIVDVLGEEPLFVHVHRPDKVHQAVSFWRAVQTRVWRAPAARGSGDTARYHVLGIAHLLRILKEQDARWREWFAAESITPLEVNYRDLAADSTAAVGKVLLELGLDPSVAPAPVLERQADVRSNTWVERFLIDAAEQGIPL</sequence>
<dbReference type="Gene3D" id="3.40.50.300">
    <property type="entry name" value="P-loop containing nucleotide triphosphate hydrolases"/>
    <property type="match status" value="1"/>
</dbReference>